<comment type="caution">
    <text evidence="1">The sequence shown here is derived from an EMBL/GenBank/DDBJ whole genome shotgun (WGS) entry which is preliminary data.</text>
</comment>
<gene>
    <name evidence="1" type="ORF">RF11_00900</name>
</gene>
<dbReference type="Proteomes" id="UP000031668">
    <property type="component" value="Unassembled WGS sequence"/>
</dbReference>
<reference evidence="1 2" key="1">
    <citation type="journal article" date="2014" name="Genome Biol. Evol.">
        <title>The genome of the myxosporean Thelohanellus kitauei shows adaptations to nutrient acquisition within its fish host.</title>
        <authorList>
            <person name="Yang Y."/>
            <person name="Xiong J."/>
            <person name="Zhou Z."/>
            <person name="Huo F."/>
            <person name="Miao W."/>
            <person name="Ran C."/>
            <person name="Liu Y."/>
            <person name="Zhang J."/>
            <person name="Feng J."/>
            <person name="Wang M."/>
            <person name="Wang M."/>
            <person name="Wang L."/>
            <person name="Yao B."/>
        </authorList>
    </citation>
    <scope>NUCLEOTIDE SEQUENCE [LARGE SCALE GENOMIC DNA]</scope>
    <source>
        <strain evidence="1">Wuqing</strain>
    </source>
</reference>
<name>A0A0C2IJI0_THEKT</name>
<dbReference type="Pfam" id="PF14938">
    <property type="entry name" value="SNAP"/>
    <property type="match status" value="1"/>
</dbReference>
<sequence length="206" mass="23849">MTDYEQANKLLQDAQRIRYRQGAYSWVHICPTILNQMAIDKYTQAGRMYQKCNKMENASFAYLEAAEIAQSCPRNLHKAFQNMFLATFCFMEVVGNIEHVDLICFNKCVLMSIEAGDIEGSAVLADKIVDKLKSLKKGKSSQIINFYKGVIEAYEIHNGEYSTESYIDKYKLELFEYLLMWGDHGQAFDLFDEVNLIFITDRDCYN</sequence>
<proteinExistence type="predicted"/>
<accession>A0A0C2IJI0</accession>
<organism evidence="1 2">
    <name type="scientific">Thelohanellus kitauei</name>
    <name type="common">Myxosporean</name>
    <dbReference type="NCBI Taxonomy" id="669202"/>
    <lineage>
        <taxon>Eukaryota</taxon>
        <taxon>Metazoa</taxon>
        <taxon>Cnidaria</taxon>
        <taxon>Myxozoa</taxon>
        <taxon>Myxosporea</taxon>
        <taxon>Bivalvulida</taxon>
        <taxon>Platysporina</taxon>
        <taxon>Myxobolidae</taxon>
        <taxon>Thelohanellus</taxon>
    </lineage>
</organism>
<dbReference type="InterPro" id="IPR011990">
    <property type="entry name" value="TPR-like_helical_dom_sf"/>
</dbReference>
<dbReference type="SUPFAM" id="SSF48452">
    <property type="entry name" value="TPR-like"/>
    <property type="match status" value="1"/>
</dbReference>
<dbReference type="EMBL" id="JWZT01003775">
    <property type="protein sequence ID" value="KII65549.1"/>
    <property type="molecule type" value="Genomic_DNA"/>
</dbReference>
<protein>
    <submittedName>
        <fullName evidence="1">Uncharacterized protein</fullName>
    </submittedName>
</protein>
<evidence type="ECO:0000313" key="2">
    <source>
        <dbReference type="Proteomes" id="UP000031668"/>
    </source>
</evidence>
<evidence type="ECO:0000313" key="1">
    <source>
        <dbReference type="EMBL" id="KII65549.1"/>
    </source>
</evidence>
<dbReference type="AlphaFoldDB" id="A0A0C2IJI0"/>
<dbReference type="Gene3D" id="1.25.40.10">
    <property type="entry name" value="Tetratricopeptide repeat domain"/>
    <property type="match status" value="1"/>
</dbReference>
<keyword evidence="2" id="KW-1185">Reference proteome</keyword>